<evidence type="ECO:0008006" key="5">
    <source>
        <dbReference type="Google" id="ProtNLM"/>
    </source>
</evidence>
<dbReference type="RefSeq" id="WP_109270395.1">
    <property type="nucleotide sequence ID" value="NZ_QFFF01000001.1"/>
</dbReference>
<reference evidence="3 4" key="1">
    <citation type="submission" date="2018-05" db="EMBL/GenBank/DDBJ databases">
        <title>Genome of Sphingosinicella humi QZX222.</title>
        <authorList>
            <person name="Qiao Z."/>
            <person name="Wang G."/>
        </authorList>
    </citation>
    <scope>NUCLEOTIDE SEQUENCE [LARGE SCALE GENOMIC DNA]</scope>
    <source>
        <strain evidence="3 4">QZX222</strain>
    </source>
</reference>
<sequence>MREAAEYWVLIAAISLATPACAAPLKASGEPSDAAYKPADDGPEKPVNNNIVPLNERFRTLDDYLAFRKSRAAIDGSWYREIRPGVYRLETGNYHGPEAEKRIFTREELASKYGFSE</sequence>
<gene>
    <name evidence="3" type="ORF">DF286_04775</name>
</gene>
<evidence type="ECO:0000256" key="1">
    <source>
        <dbReference type="SAM" id="MobiDB-lite"/>
    </source>
</evidence>
<evidence type="ECO:0000313" key="4">
    <source>
        <dbReference type="Proteomes" id="UP000245916"/>
    </source>
</evidence>
<accession>A0A2U2J1N5</accession>
<keyword evidence="2" id="KW-0732">Signal</keyword>
<protein>
    <recommendedName>
        <fullName evidence="5">YARHG domain-containing protein</fullName>
    </recommendedName>
</protein>
<comment type="caution">
    <text evidence="3">The sequence shown here is derived from an EMBL/GenBank/DDBJ whole genome shotgun (WGS) entry which is preliminary data.</text>
</comment>
<feature type="region of interest" description="Disordered" evidence="1">
    <location>
        <begin position="25"/>
        <end position="50"/>
    </location>
</feature>
<dbReference type="Proteomes" id="UP000245916">
    <property type="component" value="Unassembled WGS sequence"/>
</dbReference>
<name>A0A2U2J1N5_9SPHN</name>
<dbReference type="AlphaFoldDB" id="A0A2U2J1N5"/>
<feature type="signal peptide" evidence="2">
    <location>
        <begin position="1"/>
        <end position="22"/>
    </location>
</feature>
<evidence type="ECO:0000256" key="2">
    <source>
        <dbReference type="SAM" id="SignalP"/>
    </source>
</evidence>
<proteinExistence type="predicted"/>
<dbReference type="EMBL" id="QFFF01000001">
    <property type="protein sequence ID" value="PWG02255.1"/>
    <property type="molecule type" value="Genomic_DNA"/>
</dbReference>
<feature type="chain" id="PRO_5015532104" description="YARHG domain-containing protein" evidence="2">
    <location>
        <begin position="23"/>
        <end position="117"/>
    </location>
</feature>
<evidence type="ECO:0000313" key="3">
    <source>
        <dbReference type="EMBL" id="PWG02255.1"/>
    </source>
</evidence>
<dbReference type="OrthoDB" id="7874570at2"/>
<keyword evidence="4" id="KW-1185">Reference proteome</keyword>
<organism evidence="3 4">
    <name type="scientific">Allosphingosinicella humi</name>
    <dbReference type="NCBI Taxonomy" id="2068657"/>
    <lineage>
        <taxon>Bacteria</taxon>
        <taxon>Pseudomonadati</taxon>
        <taxon>Pseudomonadota</taxon>
        <taxon>Alphaproteobacteria</taxon>
        <taxon>Sphingomonadales</taxon>
        <taxon>Sphingomonadaceae</taxon>
        <taxon>Allosphingosinicella</taxon>
    </lineage>
</organism>